<dbReference type="Gene3D" id="3.40.1360.10">
    <property type="match status" value="1"/>
</dbReference>
<dbReference type="InterPro" id="IPR036078">
    <property type="entry name" value="Spo11/TopoVI_A_sf"/>
</dbReference>
<dbReference type="PANTHER" id="PTHR10848">
    <property type="entry name" value="MEIOTIC RECOMBINATION PROTEIN SPO11"/>
    <property type="match status" value="1"/>
</dbReference>
<protein>
    <recommendedName>
        <fullName evidence="2">Topoisomerase 6 subunit A/Spo11 TOPRIM domain-containing protein</fullName>
    </recommendedName>
</protein>
<dbReference type="Pfam" id="PF21180">
    <property type="entry name" value="TOP6A-Spo11_Toprim"/>
    <property type="match status" value="1"/>
</dbReference>
<dbReference type="CDD" id="cd00223">
    <property type="entry name" value="TOPRIM_TopoIIB_SPO"/>
    <property type="match status" value="1"/>
</dbReference>
<proteinExistence type="inferred from homology"/>
<dbReference type="PRINTS" id="PR01550">
    <property type="entry name" value="TOP6AFAMILY"/>
</dbReference>
<dbReference type="Proteomes" id="UP001627154">
    <property type="component" value="Unassembled WGS sequence"/>
</dbReference>
<dbReference type="AlphaFoldDB" id="A0ABD2X8X0"/>
<keyword evidence="4" id="KW-1185">Reference proteome</keyword>
<evidence type="ECO:0000313" key="4">
    <source>
        <dbReference type="Proteomes" id="UP001627154"/>
    </source>
</evidence>
<gene>
    <name evidence="3" type="ORF">TKK_005475</name>
</gene>
<comment type="caution">
    <text evidence="3">The sequence shown here is derived from an EMBL/GenBank/DDBJ whole genome shotgun (WGS) entry which is preliminary data.</text>
</comment>
<dbReference type="InterPro" id="IPR036388">
    <property type="entry name" value="WH-like_DNA-bd_sf"/>
</dbReference>
<dbReference type="InterPro" id="IPR034136">
    <property type="entry name" value="TOPRIM_Topo6A/Spo11"/>
</dbReference>
<reference evidence="3 4" key="1">
    <citation type="journal article" date="2024" name="bioRxiv">
        <title>A reference genome for Trichogramma kaykai: A tiny desert-dwelling parasitoid wasp with competing sex-ratio distorters.</title>
        <authorList>
            <person name="Culotta J."/>
            <person name="Lindsey A.R."/>
        </authorList>
    </citation>
    <scope>NUCLEOTIDE SEQUENCE [LARGE SCALE GENOMIC DNA]</scope>
    <source>
        <strain evidence="3 4">KSX58</strain>
    </source>
</reference>
<dbReference type="InterPro" id="IPR002815">
    <property type="entry name" value="Spo11/TopoVI_A"/>
</dbReference>
<dbReference type="GO" id="GO:0003677">
    <property type="term" value="F:DNA binding"/>
    <property type="evidence" value="ECO:0007669"/>
    <property type="project" value="UniProtKB-UniRule"/>
</dbReference>
<sequence>MASFRNSNVVMEFSDEGNSNSCDSLMSCGSYANNTTTATNYDAELLVEKFADISIRDFRTRRCFLVKRIEDLARELVTDIAKQKIPSFEYDDGRNSGWSSCSSGYHSTGDARERHIRFNGNAGRQRFTLLLHILNDAHRNLVNYLDKTDDAFYRTKRALFYMMKNEPIKRFVKKQAKVEWGIKNVTLLLDCSPWEIGYISTSKGLIAGDLTLHLKNPDRVIQFEQQNCRAVPDVVANICHIRTTAEFVLVVEKDSVFQKLKSEDCPKYNNCILVTGKGYPDIPTRMFVSLLSSKLKLPVYALVDANPYGFEIMCVYRFGTTNNLGYREQLLCPDMKWIGVHQHDLVKLGITRIKLTKNDLKKIRDLQNRSYIDQDFSKQLMEMRLGKAEIESVNKPAYHRFLTQYYIPMKIRHKKYF</sequence>
<dbReference type="Gene3D" id="1.10.10.10">
    <property type="entry name" value="Winged helix-like DNA-binding domain superfamily/Winged helix DNA-binding domain"/>
    <property type="match status" value="1"/>
</dbReference>
<organism evidence="3 4">
    <name type="scientific">Trichogramma kaykai</name>
    <dbReference type="NCBI Taxonomy" id="54128"/>
    <lineage>
        <taxon>Eukaryota</taxon>
        <taxon>Metazoa</taxon>
        <taxon>Ecdysozoa</taxon>
        <taxon>Arthropoda</taxon>
        <taxon>Hexapoda</taxon>
        <taxon>Insecta</taxon>
        <taxon>Pterygota</taxon>
        <taxon>Neoptera</taxon>
        <taxon>Endopterygota</taxon>
        <taxon>Hymenoptera</taxon>
        <taxon>Apocrita</taxon>
        <taxon>Proctotrupomorpha</taxon>
        <taxon>Chalcidoidea</taxon>
        <taxon>Trichogrammatidae</taxon>
        <taxon>Trichogramma</taxon>
    </lineage>
</organism>
<feature type="domain" description="Topoisomerase 6 subunit A/Spo11 TOPRIM" evidence="2">
    <location>
        <begin position="247"/>
        <end position="411"/>
    </location>
</feature>
<accession>A0ABD2X8X0</accession>
<evidence type="ECO:0000256" key="1">
    <source>
        <dbReference type="PROSITE-ProRule" id="PRU01385"/>
    </source>
</evidence>
<keyword evidence="1" id="KW-0238">DNA-binding</keyword>
<comment type="caution">
    <text evidence="1">Lacks conserved residue(s) required for the propagation of feature annotation.</text>
</comment>
<comment type="similarity">
    <text evidence="1">Belongs to the TOP6A family.</text>
</comment>
<evidence type="ECO:0000313" key="3">
    <source>
        <dbReference type="EMBL" id="KAL3401339.1"/>
    </source>
</evidence>
<evidence type="ECO:0000259" key="2">
    <source>
        <dbReference type="Pfam" id="PF21180"/>
    </source>
</evidence>
<name>A0ABD2X8X0_9HYME</name>
<dbReference type="PROSITE" id="PS52041">
    <property type="entry name" value="TOPO_IIB"/>
    <property type="match status" value="1"/>
</dbReference>
<dbReference type="EMBL" id="JBJJXI010000046">
    <property type="protein sequence ID" value="KAL3401339.1"/>
    <property type="molecule type" value="Genomic_DNA"/>
</dbReference>
<dbReference type="PANTHER" id="PTHR10848:SF0">
    <property type="entry name" value="MEIOTIC RECOMBINATION PROTEIN SPO11"/>
    <property type="match status" value="1"/>
</dbReference>
<dbReference type="SUPFAM" id="SSF56726">
    <property type="entry name" value="DNA topoisomerase IV, alpha subunit"/>
    <property type="match status" value="1"/>
</dbReference>